<feature type="transmembrane region" description="Helical" evidence="1">
    <location>
        <begin position="68"/>
        <end position="87"/>
    </location>
</feature>
<proteinExistence type="predicted"/>
<evidence type="ECO:0000256" key="1">
    <source>
        <dbReference type="SAM" id="Phobius"/>
    </source>
</evidence>
<sequence>MAKPSKEKSISHAIKPLHIVMQLTGHFSLEKSTGFLKVWNIQMKILCFFCCAVHIYACPMEIDNVNSIAMAIFQCYNYFCVFHTLIFNSIYNKRIRVILTEIIKVNRLSEFITKEKVNYLLSRRRMIIYISFWYGFQIICGMLSHFSVYNYERREQSKFYCMYIGLPTNCFNFNMNCLLQFILGEIKERSAKVHNHAVLFQESEIYALVKNVPTFYHQLLNCAQSIKCAFEFVLLSKIVMCTIHLLITVYWFTTGKFKEHLGGNFILFGLGSFIVLNVIDVVVVLYSFVSFIDEVNIPTLEQNAPVTIFDISLKTNRFI</sequence>
<dbReference type="AlphaFoldDB" id="A0A5N4AGL6"/>
<dbReference type="Proteomes" id="UP000327044">
    <property type="component" value="Unassembled WGS sequence"/>
</dbReference>
<gene>
    <name evidence="2" type="ORF">PPYR_10528</name>
</gene>
<dbReference type="EMBL" id="VVIM01000007">
    <property type="protein sequence ID" value="KAB0796467.1"/>
    <property type="molecule type" value="Genomic_DNA"/>
</dbReference>
<keyword evidence="1" id="KW-0472">Membrane</keyword>
<evidence type="ECO:0000313" key="3">
    <source>
        <dbReference type="Proteomes" id="UP000327044"/>
    </source>
</evidence>
<feature type="transmembrane region" description="Helical" evidence="1">
    <location>
        <begin position="126"/>
        <end position="148"/>
    </location>
</feature>
<keyword evidence="1" id="KW-1133">Transmembrane helix</keyword>
<keyword evidence="3" id="KW-1185">Reference proteome</keyword>
<organism evidence="2 3">
    <name type="scientific">Photinus pyralis</name>
    <name type="common">Common eastern firefly</name>
    <name type="synonym">Lampyris pyralis</name>
    <dbReference type="NCBI Taxonomy" id="7054"/>
    <lineage>
        <taxon>Eukaryota</taxon>
        <taxon>Metazoa</taxon>
        <taxon>Ecdysozoa</taxon>
        <taxon>Arthropoda</taxon>
        <taxon>Hexapoda</taxon>
        <taxon>Insecta</taxon>
        <taxon>Pterygota</taxon>
        <taxon>Neoptera</taxon>
        <taxon>Endopterygota</taxon>
        <taxon>Coleoptera</taxon>
        <taxon>Polyphaga</taxon>
        <taxon>Elateriformia</taxon>
        <taxon>Elateroidea</taxon>
        <taxon>Lampyridae</taxon>
        <taxon>Lampyrinae</taxon>
        <taxon>Photinus</taxon>
    </lineage>
</organism>
<evidence type="ECO:0000313" key="2">
    <source>
        <dbReference type="EMBL" id="KAB0796467.1"/>
    </source>
</evidence>
<dbReference type="InParanoid" id="A0A5N4AGL6"/>
<comment type="caution">
    <text evidence="2">The sequence shown here is derived from an EMBL/GenBank/DDBJ whole genome shotgun (WGS) entry which is preliminary data.</text>
</comment>
<reference evidence="2 3" key="1">
    <citation type="journal article" date="2018" name="Elife">
        <title>Firefly genomes illuminate parallel origins of bioluminescence in beetles.</title>
        <authorList>
            <person name="Fallon T.R."/>
            <person name="Lower S.E."/>
            <person name="Chang C.H."/>
            <person name="Bessho-Uehara M."/>
            <person name="Martin G.J."/>
            <person name="Bewick A.J."/>
            <person name="Behringer M."/>
            <person name="Debat H.J."/>
            <person name="Wong I."/>
            <person name="Day J.C."/>
            <person name="Suvorov A."/>
            <person name="Silva C.J."/>
            <person name="Stanger-Hall K.F."/>
            <person name="Hall D.W."/>
            <person name="Schmitz R.J."/>
            <person name="Nelson D.R."/>
            <person name="Lewis S.M."/>
            <person name="Shigenobu S."/>
            <person name="Bybee S.M."/>
            <person name="Larracuente A.M."/>
            <person name="Oba Y."/>
            <person name="Weng J.K."/>
        </authorList>
    </citation>
    <scope>NUCLEOTIDE SEQUENCE [LARGE SCALE GENOMIC DNA]</scope>
    <source>
        <strain evidence="2">1611_PpyrPB1</strain>
        <tissue evidence="2">Whole body</tissue>
    </source>
</reference>
<feature type="transmembrane region" description="Helical" evidence="1">
    <location>
        <begin position="234"/>
        <end position="253"/>
    </location>
</feature>
<protein>
    <submittedName>
        <fullName evidence="2">Uncharacterized protein</fullName>
    </submittedName>
</protein>
<feature type="transmembrane region" description="Helical" evidence="1">
    <location>
        <begin position="265"/>
        <end position="289"/>
    </location>
</feature>
<accession>A0A5N4AGL6</accession>
<keyword evidence="1" id="KW-0812">Transmembrane</keyword>
<name>A0A5N4AGL6_PHOPY</name>
<feature type="transmembrane region" description="Helical" evidence="1">
    <location>
        <begin position="45"/>
        <end position="62"/>
    </location>
</feature>